<accession>A0A8G2BYR1</accession>
<gene>
    <name evidence="1" type="ORF">SAMN05444001_1228</name>
</gene>
<dbReference type="Proteomes" id="UP000236725">
    <property type="component" value="Unassembled WGS sequence"/>
</dbReference>
<dbReference type="RefSeq" id="WP_103984269.1">
    <property type="nucleotide sequence ID" value="NZ_FNVS01000022.1"/>
</dbReference>
<dbReference type="NCBIfam" id="TIGR04149">
    <property type="entry name" value="GG_sam_targ_CFB"/>
    <property type="match status" value="1"/>
</dbReference>
<reference evidence="1 2" key="1">
    <citation type="submission" date="2016-10" db="EMBL/GenBank/DDBJ databases">
        <authorList>
            <person name="Varghese N."/>
            <person name="Submissions S."/>
        </authorList>
    </citation>
    <scope>NUCLEOTIDE SEQUENCE [LARGE SCALE GENOMIC DNA]</scope>
    <source>
        <strain evidence="1 2">DSM 29073</strain>
    </source>
</reference>
<dbReference type="EMBL" id="FNVS01000022">
    <property type="protein sequence ID" value="SEG22885.1"/>
    <property type="molecule type" value="Genomic_DNA"/>
</dbReference>
<name>A0A8G2BYR1_9BACT</name>
<evidence type="ECO:0000313" key="1">
    <source>
        <dbReference type="EMBL" id="SEG22885.1"/>
    </source>
</evidence>
<dbReference type="InterPro" id="IPR026408">
    <property type="entry name" value="GG_sam_targ_CFB"/>
</dbReference>
<dbReference type="AlphaFoldDB" id="A0A8G2BYR1"/>
<evidence type="ECO:0000313" key="2">
    <source>
        <dbReference type="Proteomes" id="UP000236725"/>
    </source>
</evidence>
<keyword evidence="2" id="KW-1185">Reference proteome</keyword>
<proteinExistence type="predicted"/>
<organism evidence="1 2">
    <name type="scientific">Parabacteroides chinchillae</name>
    <dbReference type="NCBI Taxonomy" id="871327"/>
    <lineage>
        <taxon>Bacteria</taxon>
        <taxon>Pseudomonadati</taxon>
        <taxon>Bacteroidota</taxon>
        <taxon>Bacteroidia</taxon>
        <taxon>Bacteroidales</taxon>
        <taxon>Tannerellaceae</taxon>
        <taxon>Parabacteroides</taxon>
    </lineage>
</organism>
<protein>
    <submittedName>
        <fullName evidence="1">Natural product</fullName>
    </submittedName>
</protein>
<comment type="caution">
    <text evidence="1">The sequence shown here is derived from an EMBL/GenBank/DDBJ whole genome shotgun (WGS) entry which is preliminary data.</text>
</comment>
<sequence length="67" mass="6803">MKKVSTLKLSVLSLNDLEKREMNKLLGGGNCCICTCGVILSTLDTGNAGNQSGVVHPAGGYGSGSFG</sequence>